<keyword evidence="3" id="KW-1185">Reference proteome</keyword>
<sequence length="178" mass="19801">MLQAAQGHALAFAKARGLHLAWRKLRSFVQDRQLARAKGHGPISFCLAVLGQGGREEGREGGRPVWRKTLLVVLSGMAWVGAWLLLTWRKVQTWGKKAALGLRVEKWTDLSQAACHKASSAAAQALAIIRITLCRCLASVQTTWKERLYPSIMAAWTSFLSGLSPLWAWLASRWEQAR</sequence>
<proteinExistence type="predicted"/>
<organism evidence="2 3">
    <name type="scientific">Nannochloropsis gaditana</name>
    <dbReference type="NCBI Taxonomy" id="72520"/>
    <lineage>
        <taxon>Eukaryota</taxon>
        <taxon>Sar</taxon>
        <taxon>Stramenopiles</taxon>
        <taxon>Ochrophyta</taxon>
        <taxon>Eustigmatophyceae</taxon>
        <taxon>Eustigmatales</taxon>
        <taxon>Monodopsidaceae</taxon>
        <taxon>Nannochloropsis</taxon>
    </lineage>
</organism>
<keyword evidence="1" id="KW-1133">Transmembrane helix</keyword>
<evidence type="ECO:0000313" key="2">
    <source>
        <dbReference type="EMBL" id="EWM30086.1"/>
    </source>
</evidence>
<dbReference type="AlphaFoldDB" id="W7UBG2"/>
<evidence type="ECO:0000313" key="3">
    <source>
        <dbReference type="Proteomes" id="UP000019335"/>
    </source>
</evidence>
<protein>
    <submittedName>
        <fullName evidence="2">Uncharacterized protein</fullName>
    </submittedName>
</protein>
<accession>W7UBG2</accession>
<feature type="transmembrane region" description="Helical" evidence="1">
    <location>
        <begin position="69"/>
        <end position="88"/>
    </location>
</feature>
<name>W7UBG2_9STRA</name>
<keyword evidence="1" id="KW-0812">Transmembrane</keyword>
<keyword evidence="1" id="KW-0472">Membrane</keyword>
<feature type="non-terminal residue" evidence="2">
    <location>
        <position position="178"/>
    </location>
</feature>
<evidence type="ECO:0000256" key="1">
    <source>
        <dbReference type="SAM" id="Phobius"/>
    </source>
</evidence>
<reference evidence="2 3" key="1">
    <citation type="journal article" date="2014" name="Mol. Plant">
        <title>Chromosome Scale Genome Assembly and Transcriptome Profiling of Nannochloropsis gaditana in Nitrogen Depletion.</title>
        <authorList>
            <person name="Corteggiani Carpinelli E."/>
            <person name="Telatin A."/>
            <person name="Vitulo N."/>
            <person name="Forcato C."/>
            <person name="D'Angelo M."/>
            <person name="Schiavon R."/>
            <person name="Vezzi A."/>
            <person name="Giacometti G.M."/>
            <person name="Morosinotto T."/>
            <person name="Valle G."/>
        </authorList>
    </citation>
    <scope>NUCLEOTIDE SEQUENCE [LARGE SCALE GENOMIC DNA]</scope>
    <source>
        <strain evidence="2 3">B-31</strain>
    </source>
</reference>
<dbReference type="EMBL" id="AZIL01000060">
    <property type="protein sequence ID" value="EWM30086.1"/>
    <property type="molecule type" value="Genomic_DNA"/>
</dbReference>
<dbReference type="Proteomes" id="UP000019335">
    <property type="component" value="Chromosome 1"/>
</dbReference>
<comment type="caution">
    <text evidence="2">The sequence shown here is derived from an EMBL/GenBank/DDBJ whole genome shotgun (WGS) entry which is preliminary data.</text>
</comment>
<feature type="transmembrane region" description="Helical" evidence="1">
    <location>
        <begin position="148"/>
        <end position="170"/>
    </location>
</feature>
<gene>
    <name evidence="2" type="ORF">Naga_102099g1</name>
</gene>